<evidence type="ECO:0000313" key="3">
    <source>
        <dbReference type="Proteomes" id="UP000515955"/>
    </source>
</evidence>
<protein>
    <submittedName>
        <fullName evidence="2">DUF411 domain-containing protein</fullName>
    </submittedName>
</protein>
<proteinExistence type="predicted"/>
<evidence type="ECO:0000313" key="2">
    <source>
        <dbReference type="EMBL" id="QNN65027.1"/>
    </source>
</evidence>
<reference evidence="2 3" key="1">
    <citation type="submission" date="2020-08" db="EMBL/GenBank/DDBJ databases">
        <title>Genome sequence of Sphingomonas rhizophila KACC 19189T.</title>
        <authorList>
            <person name="Hyun D.-W."/>
            <person name="Bae J.-W."/>
        </authorList>
    </citation>
    <scope>NUCLEOTIDE SEQUENCE [LARGE SCALE GENOMIC DNA]</scope>
    <source>
        <strain evidence="2 3">KACC 19189</strain>
    </source>
</reference>
<evidence type="ECO:0000256" key="1">
    <source>
        <dbReference type="SAM" id="SignalP"/>
    </source>
</evidence>
<dbReference type="Proteomes" id="UP000515955">
    <property type="component" value="Chromosome"/>
</dbReference>
<keyword evidence="3" id="KW-1185">Reference proteome</keyword>
<dbReference type="RefSeq" id="WP_187542024.1">
    <property type="nucleotide sequence ID" value="NZ_CP060717.1"/>
</dbReference>
<name>A0A7G9SB02_9SPHN</name>
<dbReference type="EMBL" id="CP060717">
    <property type="protein sequence ID" value="QNN65027.1"/>
    <property type="molecule type" value="Genomic_DNA"/>
</dbReference>
<feature type="signal peptide" evidence="1">
    <location>
        <begin position="1"/>
        <end position="26"/>
    </location>
</feature>
<dbReference type="InterPro" id="IPR007332">
    <property type="entry name" value="DUF411"/>
</dbReference>
<sequence length="148" mass="15764">MLTLGQMFFRSLAPLALLSCAASATAATVAVTRSATCGCCKHWVEHMRKAGFTVTETVADDVTPTARKLGVPDALRSCHTSQIGGYVIEGHVPASDVKRLLAEKPRAVGLSVPGMVMGSPGMEHGDHKMPYDVVLFDKAGKTRVFARH</sequence>
<feature type="chain" id="PRO_5028887858" evidence="1">
    <location>
        <begin position="27"/>
        <end position="148"/>
    </location>
</feature>
<dbReference type="Pfam" id="PF04214">
    <property type="entry name" value="DUF411"/>
    <property type="match status" value="1"/>
</dbReference>
<dbReference type="KEGG" id="srhi:H9L12_12660"/>
<accession>A0A7G9SB02</accession>
<keyword evidence="1" id="KW-0732">Signal</keyword>
<organism evidence="2 3">
    <name type="scientific">Sphingomonas rhizophila</name>
    <dbReference type="NCBI Taxonomy" id="2071607"/>
    <lineage>
        <taxon>Bacteria</taxon>
        <taxon>Pseudomonadati</taxon>
        <taxon>Pseudomonadota</taxon>
        <taxon>Alphaproteobacteria</taxon>
        <taxon>Sphingomonadales</taxon>
        <taxon>Sphingomonadaceae</taxon>
        <taxon>Sphingomonas</taxon>
    </lineage>
</organism>
<gene>
    <name evidence="2" type="ORF">H9L12_12660</name>
</gene>
<dbReference type="AlphaFoldDB" id="A0A7G9SB02"/>